<keyword evidence="1" id="KW-0812">Transmembrane</keyword>
<organism evidence="2 3">
    <name type="scientific">Chitinophaga silvisoli</name>
    <dbReference type="NCBI Taxonomy" id="2291814"/>
    <lineage>
        <taxon>Bacteria</taxon>
        <taxon>Pseudomonadati</taxon>
        <taxon>Bacteroidota</taxon>
        <taxon>Chitinophagia</taxon>
        <taxon>Chitinophagales</taxon>
        <taxon>Chitinophagaceae</taxon>
        <taxon>Chitinophaga</taxon>
    </lineage>
</organism>
<reference evidence="2 3" key="1">
    <citation type="submission" date="2018-08" db="EMBL/GenBank/DDBJ databases">
        <title>Chitinophaga sp. K20C18050901, a novel bacterium isolated from forest soil.</title>
        <authorList>
            <person name="Wang C."/>
        </authorList>
    </citation>
    <scope>NUCLEOTIDE SEQUENCE [LARGE SCALE GENOMIC DNA]</scope>
    <source>
        <strain evidence="2 3">K20C18050901</strain>
    </source>
</reference>
<accession>A0A3E1P7U3</accession>
<dbReference type="EMBL" id="QTJV01000001">
    <property type="protein sequence ID" value="RFM36231.1"/>
    <property type="molecule type" value="Genomic_DNA"/>
</dbReference>
<dbReference type="OrthoDB" id="7596925at2"/>
<keyword evidence="3" id="KW-1185">Reference proteome</keyword>
<evidence type="ECO:0000313" key="2">
    <source>
        <dbReference type="EMBL" id="RFM36231.1"/>
    </source>
</evidence>
<evidence type="ECO:0000313" key="3">
    <source>
        <dbReference type="Proteomes" id="UP000261174"/>
    </source>
</evidence>
<dbReference type="AlphaFoldDB" id="A0A3E1P7U3"/>
<gene>
    <name evidence="2" type="ORF">DXN04_01610</name>
</gene>
<evidence type="ECO:0000256" key="1">
    <source>
        <dbReference type="SAM" id="Phobius"/>
    </source>
</evidence>
<dbReference type="RefSeq" id="WP_116851558.1">
    <property type="nucleotide sequence ID" value="NZ_QTJV01000001.1"/>
</dbReference>
<sequence length="110" mass="12858">MKLVKITAKEQKEVINLYIMELYTFLMQFRGGTYISQVESKNLSEATTLWVKQLKIEEIKHLGEKGQIEMIKEAENFELFALKSLKNIWFFCFGIKAGFIMVNVVKTDNK</sequence>
<comment type="caution">
    <text evidence="2">The sequence shown here is derived from an EMBL/GenBank/DDBJ whole genome shotgun (WGS) entry which is preliminary data.</text>
</comment>
<keyword evidence="1" id="KW-0472">Membrane</keyword>
<dbReference type="Proteomes" id="UP000261174">
    <property type="component" value="Unassembled WGS sequence"/>
</dbReference>
<name>A0A3E1P7U3_9BACT</name>
<protein>
    <submittedName>
        <fullName evidence="2">Uncharacterized protein</fullName>
    </submittedName>
</protein>
<keyword evidence="1" id="KW-1133">Transmembrane helix</keyword>
<feature type="transmembrane region" description="Helical" evidence="1">
    <location>
        <begin position="88"/>
        <end position="105"/>
    </location>
</feature>
<proteinExistence type="predicted"/>